<feature type="compositionally biased region" description="Acidic residues" evidence="2">
    <location>
        <begin position="683"/>
        <end position="698"/>
    </location>
</feature>
<feature type="compositionally biased region" description="Acidic residues" evidence="2">
    <location>
        <begin position="707"/>
        <end position="725"/>
    </location>
</feature>
<dbReference type="InterPro" id="IPR040155">
    <property type="entry name" value="CEBPZ/Mak21-like"/>
</dbReference>
<dbReference type="EMBL" id="CZPT02001928">
    <property type="protein sequence ID" value="SCU72923.1"/>
    <property type="molecule type" value="Genomic_DNA"/>
</dbReference>
<protein>
    <submittedName>
        <fullName evidence="4">CBF/Mak21 family, putative</fullName>
    </submittedName>
</protein>
<dbReference type="InterPro" id="IPR005612">
    <property type="entry name" value="CCAAT-binding_factor"/>
</dbReference>
<dbReference type="PANTHER" id="PTHR12048">
    <property type="entry name" value="CCAAT-BINDING FACTOR-RELATED"/>
    <property type="match status" value="1"/>
</dbReference>
<dbReference type="Proteomes" id="UP000195570">
    <property type="component" value="Unassembled WGS sequence"/>
</dbReference>
<feature type="compositionally biased region" description="Acidic residues" evidence="2">
    <location>
        <begin position="737"/>
        <end position="746"/>
    </location>
</feature>
<sequence>MTREEEVLDLGKRWYERPLPLRVCSLKEVANDTTTKEEMDAMFSEARDILNQATNRGHSDKGRWYNTQFISRGTTSDKIASAAVKLSDTDFMFFLEGFNLLFDTARTDTHHYEAALKALAVIWTKLMPRRPLKRFFSQFFATLPANPADRKVVLVYWYLEDYLKRTYAQFLSLAEAMLKDRLQQRREAWLDVVGKLICNVAESRHVAMALMVDKLGDPAARVAHNAYHHLLALLRDSSIHQGVLFVELEKVIFMKNCPKSTMKYATNVMNQFVYNKDERKLALKAIQTYLSIFRQLAISGSVDLSVTTATIVGLRRAFPYAGTDVASLEEHLNALFVIANTGNFTQRVTTMSLLQLVALGKSATEEFRNRWYRALYKLLLISPKQVSHSAHITGFFSMLHKAVRLDTNDDRIAAFIHRLLQRALFFHESMICAILLLVGDVLQAHPRLRSVILGSRRPPVVPAEERYDVKHREPQYARAKNECLYTLGVLARHSHPSVVQLAVMLLFGEEIIFDSHPLDELTLINFLQMFVDAKAHTQHGIDSDVAAAEAVGKAGSSVFRRATHRANLPSASDPFFINSSVQQVDVSALFLHRYAVQRQRFIDGLSRVRSTWGDASGEADVALRVSDVDASLFGPSGVLGDPAVSKKKNKRAKKKKERLKEKLKEGAVLDECVEAIGSEEVEGGEDNFFDMEGSEGDLEWGSGDEGVMMDDDEDGDDGNERDDDGVGLALSRRENADVDDGEDLAEMLEAHRNVASKKRRREEAWLERVTSAAGTKGPNRRSFVSRRR</sequence>
<gene>
    <name evidence="4" type="ORF">TEOVI_000450700</name>
</gene>
<dbReference type="SUPFAM" id="SSF48371">
    <property type="entry name" value="ARM repeat"/>
    <property type="match status" value="1"/>
</dbReference>
<feature type="domain" description="CCAAT-binding factor" evidence="3">
    <location>
        <begin position="353"/>
        <end position="502"/>
    </location>
</feature>
<organism evidence="4 5">
    <name type="scientific">Trypanosoma equiperdum</name>
    <dbReference type="NCBI Taxonomy" id="5694"/>
    <lineage>
        <taxon>Eukaryota</taxon>
        <taxon>Discoba</taxon>
        <taxon>Euglenozoa</taxon>
        <taxon>Kinetoplastea</taxon>
        <taxon>Metakinetoplastina</taxon>
        <taxon>Trypanosomatida</taxon>
        <taxon>Trypanosomatidae</taxon>
        <taxon>Trypanosoma</taxon>
    </lineage>
</organism>
<comment type="similarity">
    <text evidence="1">Belongs to the CBF/MAK21 family.</text>
</comment>
<proteinExistence type="inferred from homology"/>
<evidence type="ECO:0000313" key="4">
    <source>
        <dbReference type="EMBL" id="SCU72923.1"/>
    </source>
</evidence>
<dbReference type="VEuPathDB" id="TriTrypDB:TEOVI_000450700"/>
<dbReference type="InterPro" id="IPR016024">
    <property type="entry name" value="ARM-type_fold"/>
</dbReference>
<dbReference type="GeneID" id="92378447"/>
<evidence type="ECO:0000256" key="2">
    <source>
        <dbReference type="SAM" id="MobiDB-lite"/>
    </source>
</evidence>
<name>A0A1G4IKL0_TRYEQ</name>
<accession>A0A1G4IKL0</accession>
<feature type="region of interest" description="Disordered" evidence="2">
    <location>
        <begin position="683"/>
        <end position="788"/>
    </location>
</feature>
<evidence type="ECO:0000259" key="3">
    <source>
        <dbReference type="Pfam" id="PF03914"/>
    </source>
</evidence>
<keyword evidence="5" id="KW-1185">Reference proteome</keyword>
<dbReference type="GO" id="GO:0005634">
    <property type="term" value="C:nucleus"/>
    <property type="evidence" value="ECO:0007669"/>
    <property type="project" value="UniProtKB-ARBA"/>
</dbReference>
<reference evidence="4" key="1">
    <citation type="submission" date="2016-09" db="EMBL/GenBank/DDBJ databases">
        <authorList>
            <person name="Hebert L."/>
            <person name="Moumen B."/>
        </authorList>
    </citation>
    <scope>NUCLEOTIDE SEQUENCE [LARGE SCALE GENOMIC DNA]</scope>
    <source>
        <strain evidence="4">OVI</strain>
    </source>
</reference>
<dbReference type="PANTHER" id="PTHR12048:SF0">
    <property type="entry name" value="CCAAT_ENHANCER-BINDING PROTEIN ZETA"/>
    <property type="match status" value="1"/>
</dbReference>
<dbReference type="AlphaFoldDB" id="A0A1G4IKL0"/>
<comment type="caution">
    <text evidence="4">The sequence shown here is derived from an EMBL/GenBank/DDBJ whole genome shotgun (WGS) entry which is preliminary data.</text>
</comment>
<dbReference type="RefSeq" id="XP_067083373.1">
    <property type="nucleotide sequence ID" value="XM_067227272.1"/>
</dbReference>
<evidence type="ECO:0000256" key="1">
    <source>
        <dbReference type="ARBA" id="ARBA00007797"/>
    </source>
</evidence>
<dbReference type="Pfam" id="PF03914">
    <property type="entry name" value="CBF"/>
    <property type="match status" value="1"/>
</dbReference>
<evidence type="ECO:0000313" key="5">
    <source>
        <dbReference type="Proteomes" id="UP000195570"/>
    </source>
</evidence>